<keyword evidence="1" id="KW-0472">Membrane</keyword>
<feature type="transmembrane region" description="Helical" evidence="1">
    <location>
        <begin position="47"/>
        <end position="70"/>
    </location>
</feature>
<protein>
    <submittedName>
        <fullName evidence="2">Uncharacterized protein</fullName>
    </submittedName>
</protein>
<dbReference type="OrthoDB" id="772283at2"/>
<gene>
    <name evidence="2" type="ORF">SAMN04488511_11964</name>
</gene>
<name>A0A1I0U338_9SPHI</name>
<evidence type="ECO:0000313" key="3">
    <source>
        <dbReference type="Proteomes" id="UP000198836"/>
    </source>
</evidence>
<accession>A0A1I0U338</accession>
<dbReference type="EMBL" id="FOJM01000019">
    <property type="protein sequence ID" value="SFA58472.1"/>
    <property type="molecule type" value="Genomic_DNA"/>
</dbReference>
<evidence type="ECO:0000256" key="1">
    <source>
        <dbReference type="SAM" id="Phobius"/>
    </source>
</evidence>
<dbReference type="STRING" id="332999.SAMN04488511_11964"/>
<evidence type="ECO:0000313" key="2">
    <source>
        <dbReference type="EMBL" id="SFA58472.1"/>
    </source>
</evidence>
<dbReference type="Proteomes" id="UP000198836">
    <property type="component" value="Unassembled WGS sequence"/>
</dbReference>
<dbReference type="RefSeq" id="WP_090987106.1">
    <property type="nucleotide sequence ID" value="NZ_FOJM01000019.1"/>
</dbReference>
<keyword evidence="3" id="KW-1185">Reference proteome</keyword>
<reference evidence="3" key="1">
    <citation type="submission" date="2016-10" db="EMBL/GenBank/DDBJ databases">
        <authorList>
            <person name="Varghese N."/>
            <person name="Submissions S."/>
        </authorList>
    </citation>
    <scope>NUCLEOTIDE SEQUENCE [LARGE SCALE GENOMIC DNA]</scope>
    <source>
        <strain evidence="3">DSM 18130</strain>
    </source>
</reference>
<keyword evidence="1" id="KW-1133">Transmembrane helix</keyword>
<keyword evidence="1" id="KW-0812">Transmembrane</keyword>
<proteinExistence type="predicted"/>
<organism evidence="2 3">
    <name type="scientific">Pedobacter suwonensis</name>
    <dbReference type="NCBI Taxonomy" id="332999"/>
    <lineage>
        <taxon>Bacteria</taxon>
        <taxon>Pseudomonadati</taxon>
        <taxon>Bacteroidota</taxon>
        <taxon>Sphingobacteriia</taxon>
        <taxon>Sphingobacteriales</taxon>
        <taxon>Sphingobacteriaceae</taxon>
        <taxon>Pedobacter</taxon>
    </lineage>
</organism>
<sequence>MKLFGKKKNGETNEKLTDHIACYLEKKQRRLANWLNIKTNGVSTKSVMYALIVFCTLATSYLLYIIISAFS</sequence>
<dbReference type="AlphaFoldDB" id="A0A1I0U338"/>